<dbReference type="Proteomes" id="UP000270927">
    <property type="component" value="Unassembled WGS sequence"/>
</dbReference>
<evidence type="ECO:0000256" key="2">
    <source>
        <dbReference type="ARBA" id="ARBA00011028"/>
    </source>
</evidence>
<dbReference type="Gene3D" id="3.40.50.1980">
    <property type="entry name" value="Nitrogenase molybdenum iron protein domain"/>
    <property type="match status" value="2"/>
</dbReference>
<dbReference type="OrthoDB" id="9793396at2"/>
<dbReference type="InterPro" id="IPR050492">
    <property type="entry name" value="Bact_metal-bind_prot9"/>
</dbReference>
<dbReference type="InterPro" id="IPR006129">
    <property type="entry name" value="AdhesinB"/>
</dbReference>
<dbReference type="SUPFAM" id="SSF53807">
    <property type="entry name" value="Helical backbone' metal receptor"/>
    <property type="match status" value="1"/>
</dbReference>
<proteinExistence type="inferred from homology"/>
<gene>
    <name evidence="7" type="ORF">EDM02_03235</name>
</gene>
<dbReference type="PRINTS" id="PR00691">
    <property type="entry name" value="ADHESINB"/>
</dbReference>
<keyword evidence="5" id="KW-0732">Signal</keyword>
<dbReference type="GO" id="GO:0030313">
    <property type="term" value="C:cell envelope"/>
    <property type="evidence" value="ECO:0007669"/>
    <property type="project" value="UniProtKB-SubCell"/>
</dbReference>
<evidence type="ECO:0000256" key="1">
    <source>
        <dbReference type="ARBA" id="ARBA00004196"/>
    </source>
</evidence>
<dbReference type="AlphaFoldDB" id="A0A3N2QCA1"/>
<keyword evidence="8" id="KW-1185">Reference proteome</keyword>
<keyword evidence="4" id="KW-0479">Metal-binding</keyword>
<evidence type="ECO:0000256" key="5">
    <source>
        <dbReference type="ARBA" id="ARBA00022729"/>
    </source>
</evidence>
<dbReference type="EMBL" id="RARA01000024">
    <property type="protein sequence ID" value="ROT47420.1"/>
    <property type="molecule type" value="Genomic_DNA"/>
</dbReference>
<dbReference type="GO" id="GO:0030001">
    <property type="term" value="P:metal ion transport"/>
    <property type="evidence" value="ECO:0007669"/>
    <property type="project" value="InterPro"/>
</dbReference>
<dbReference type="PRINTS" id="PR00690">
    <property type="entry name" value="ADHESNFAMILY"/>
</dbReference>
<dbReference type="PROSITE" id="PS51257">
    <property type="entry name" value="PROKAR_LIPOPROTEIN"/>
    <property type="match status" value="1"/>
</dbReference>
<dbReference type="PANTHER" id="PTHR42953">
    <property type="entry name" value="HIGH-AFFINITY ZINC UPTAKE SYSTEM PROTEIN ZNUA-RELATED"/>
    <property type="match status" value="1"/>
</dbReference>
<evidence type="ECO:0000313" key="8">
    <source>
        <dbReference type="Proteomes" id="UP000270927"/>
    </source>
</evidence>
<evidence type="ECO:0000313" key="7">
    <source>
        <dbReference type="EMBL" id="ROT47420.1"/>
    </source>
</evidence>
<keyword evidence="3 6" id="KW-0813">Transport</keyword>
<organism evidence="7 8">
    <name type="scientific">Candidatus Cardinium hertigii</name>
    <dbReference type="NCBI Taxonomy" id="247481"/>
    <lineage>
        <taxon>Bacteria</taxon>
        <taxon>Pseudomonadati</taxon>
        <taxon>Bacteroidota</taxon>
        <taxon>Cytophagia</taxon>
        <taxon>Cytophagales</taxon>
        <taxon>Amoebophilaceae</taxon>
        <taxon>Candidatus Cardinium</taxon>
    </lineage>
</organism>
<dbReference type="PANTHER" id="PTHR42953:SF1">
    <property type="entry name" value="METAL-BINDING PROTEIN HI_0362-RELATED"/>
    <property type="match status" value="1"/>
</dbReference>
<dbReference type="Pfam" id="PF01297">
    <property type="entry name" value="ZnuA"/>
    <property type="match status" value="1"/>
</dbReference>
<protein>
    <submittedName>
        <fullName evidence="7">Manganese transporter</fullName>
    </submittedName>
</protein>
<reference evidence="7 8" key="1">
    <citation type="submission" date="2018-09" db="EMBL/GenBank/DDBJ databases">
        <title>Comparative Genomics of Wolbachia-Cardinium Dual Endosymbiosis in a Plant-Parasitic Nematode.</title>
        <authorList>
            <person name="Brown A.M.V."/>
            <person name="Wasala S.K."/>
            <person name="Howe D.K."/>
            <person name="Peetz A.B."/>
            <person name="Zasada I.A."/>
            <person name="Denver D.R."/>
        </authorList>
    </citation>
    <scope>NUCLEOTIDE SEQUENCE [LARGE SCALE GENOMIC DNA]</scope>
    <source>
        <strain evidence="7 8">Pp_1</strain>
    </source>
</reference>
<dbReference type="GO" id="GO:0007155">
    <property type="term" value="P:cell adhesion"/>
    <property type="evidence" value="ECO:0007669"/>
    <property type="project" value="InterPro"/>
</dbReference>
<evidence type="ECO:0000256" key="4">
    <source>
        <dbReference type="ARBA" id="ARBA00022723"/>
    </source>
</evidence>
<evidence type="ECO:0000256" key="3">
    <source>
        <dbReference type="ARBA" id="ARBA00022448"/>
    </source>
</evidence>
<dbReference type="InterPro" id="IPR006128">
    <property type="entry name" value="Lipoprotein_PsaA-like"/>
</dbReference>
<name>A0A3N2QCA1_9BACT</name>
<comment type="subcellular location">
    <subcellularLocation>
        <location evidence="1">Cell envelope</location>
    </subcellularLocation>
</comment>
<dbReference type="InterPro" id="IPR006127">
    <property type="entry name" value="ZnuA-like"/>
</dbReference>
<sequence>MLYRLPNWFLSLFLYVALLFSSCFNKSVDGKFTILTTTGMLGDAIKNIVKEDAEVVSLMGPGIDPHTYQTTHKDVQKLIHADMIFYNGLYLEGKMTDLLEKMAKTRKVYAASDALHKTQLIYEDIFPIGIDPHIWFDVRLWKQVVAFISQKLQEARPESAAYYEENTIAYLKTLALLHQEVTAQMQSIPAQQRVLITAHDAFGYFGKAYDTEVVGLQGISTVAECGLKDIHRIVELILKRNIKAVFFETSVSDKSMRAVLEGCAHYGHKVKIGGCLYSDALGAAGTPAESYCGMIKANTIAIVNALK</sequence>
<evidence type="ECO:0000256" key="6">
    <source>
        <dbReference type="RuleBase" id="RU003512"/>
    </source>
</evidence>
<dbReference type="GO" id="GO:0046872">
    <property type="term" value="F:metal ion binding"/>
    <property type="evidence" value="ECO:0007669"/>
    <property type="project" value="UniProtKB-KW"/>
</dbReference>
<comment type="caution">
    <text evidence="7">The sequence shown here is derived from an EMBL/GenBank/DDBJ whole genome shotgun (WGS) entry which is preliminary data.</text>
</comment>
<accession>A0A3N2QCA1</accession>
<comment type="similarity">
    <text evidence="2 6">Belongs to the bacterial solute-binding protein 9 family.</text>
</comment>